<evidence type="ECO:0000313" key="2">
    <source>
        <dbReference type="EMBL" id="PTA68174.1"/>
    </source>
</evidence>
<dbReference type="AlphaFoldDB" id="A0A2T3W8Q6"/>
<name>A0A2T3W8Q6_9DEIO</name>
<dbReference type="OrthoDB" id="73877at2"/>
<dbReference type="EMBL" id="PYSV01000007">
    <property type="protein sequence ID" value="PTA68174.1"/>
    <property type="molecule type" value="Genomic_DNA"/>
</dbReference>
<gene>
    <name evidence="2" type="ORF">C8263_08880</name>
</gene>
<evidence type="ECO:0000256" key="1">
    <source>
        <dbReference type="SAM" id="MobiDB-lite"/>
    </source>
</evidence>
<dbReference type="RefSeq" id="WP_107137768.1">
    <property type="nucleotide sequence ID" value="NZ_PYSV01000007.1"/>
</dbReference>
<feature type="region of interest" description="Disordered" evidence="1">
    <location>
        <begin position="1"/>
        <end position="70"/>
    </location>
</feature>
<proteinExistence type="predicted"/>
<organism evidence="2 3">
    <name type="scientific">Deinococcus arcticus</name>
    <dbReference type="NCBI Taxonomy" id="2136176"/>
    <lineage>
        <taxon>Bacteria</taxon>
        <taxon>Thermotogati</taxon>
        <taxon>Deinococcota</taxon>
        <taxon>Deinococci</taxon>
        <taxon>Deinococcales</taxon>
        <taxon>Deinococcaceae</taxon>
        <taxon>Deinococcus</taxon>
    </lineage>
</organism>
<sequence>MDDQKTQSGLPADAGNGMSERSMQTDESESGLSETPVGGSHVSDMQDQADEGRSSTGTTFGTGPNDDTRQ</sequence>
<reference evidence="2 3" key="1">
    <citation type="submission" date="2018-03" db="EMBL/GenBank/DDBJ databases">
        <title>Draft genome of Deinococcus sp. OD32.</title>
        <authorList>
            <person name="Wang X.-P."/>
            <person name="Du Z.-J."/>
        </authorList>
    </citation>
    <scope>NUCLEOTIDE SEQUENCE [LARGE SCALE GENOMIC DNA]</scope>
    <source>
        <strain evidence="2 3">OD32</strain>
    </source>
</reference>
<evidence type="ECO:0000313" key="3">
    <source>
        <dbReference type="Proteomes" id="UP000240317"/>
    </source>
</evidence>
<accession>A0A2T3W8Q6</accession>
<keyword evidence="3" id="KW-1185">Reference proteome</keyword>
<dbReference type="Proteomes" id="UP000240317">
    <property type="component" value="Unassembled WGS sequence"/>
</dbReference>
<protein>
    <submittedName>
        <fullName evidence="2">Uncharacterized protein</fullName>
    </submittedName>
</protein>
<comment type="caution">
    <text evidence="2">The sequence shown here is derived from an EMBL/GenBank/DDBJ whole genome shotgun (WGS) entry which is preliminary data.</text>
</comment>
<feature type="compositionally biased region" description="Low complexity" evidence="1">
    <location>
        <begin position="54"/>
        <end position="63"/>
    </location>
</feature>